<accession>A0A1X9SSP6</accession>
<dbReference type="OrthoDB" id="9780884at2"/>
<dbReference type="Pfam" id="PF00149">
    <property type="entry name" value="Metallophos"/>
    <property type="match status" value="1"/>
</dbReference>
<dbReference type="GO" id="GO:0008758">
    <property type="term" value="F:UDP-2,3-diacylglucosamine hydrolase activity"/>
    <property type="evidence" value="ECO:0007669"/>
    <property type="project" value="TreeGrafter"/>
</dbReference>
<accession>A0A381D9G2</accession>
<dbReference type="SUPFAM" id="SSF56300">
    <property type="entry name" value="Metallo-dependent phosphatases"/>
    <property type="match status" value="1"/>
</dbReference>
<dbReference type="PANTHER" id="PTHR31302">
    <property type="entry name" value="TRANSMEMBRANE PROTEIN WITH METALLOPHOSPHOESTERASE DOMAIN-RELATED"/>
    <property type="match status" value="1"/>
</dbReference>
<dbReference type="STRING" id="1660064.CIGN_0938"/>
<name>A0A1X9SSP6_9BACT</name>
<evidence type="ECO:0000313" key="4">
    <source>
        <dbReference type="Proteomes" id="UP000194309"/>
    </source>
</evidence>
<dbReference type="InterPro" id="IPR051158">
    <property type="entry name" value="Metallophosphoesterase_sf"/>
</dbReference>
<sequence>MSPYIFIPLSTLIFLGINLYTYKRLKQNLILVKFKWSLRVVFGLIFLFEVAYFISIKSSPLPSLIYQISIICIGVSFMLFCTILPFHIALLFISKLSKNSQKIAKFIIDICVIFGFFMYIIVGAYNANFNTIITTKEIKIKNLKTPLNLAIITDVHIGQFYQKDFMASLVDRINLLRPDALLIVGDLVDLKSDELKDFLEPLKGVQSKFGTFMVVGNHEYYHGLSGLLNKFKELGIKVLENENLNIGGVNLAGVYDITGFKMGEFVPDFVNVFNGINPNLPTILLTHQPRSLKYLKRDVDLVICGHTHGGQIFPFSFLVWLNQKYVYGLYNINNNMQLYVSSGAGLWGPPFRVGSNSEIVYLKLLGD</sequence>
<dbReference type="GO" id="GO:0046872">
    <property type="term" value="F:metal ion binding"/>
    <property type="evidence" value="ECO:0007669"/>
    <property type="project" value="UniProtKB-KW"/>
</dbReference>
<dbReference type="GO" id="GO:0009245">
    <property type="term" value="P:lipid A biosynthetic process"/>
    <property type="evidence" value="ECO:0007669"/>
    <property type="project" value="TreeGrafter"/>
</dbReference>
<dbReference type="InterPro" id="IPR029052">
    <property type="entry name" value="Metallo-depent_PP-like"/>
</dbReference>
<reference evidence="3 4" key="1">
    <citation type="journal article" date="2017" name="Genome Biol. Evol.">
        <title>Comparative Genomic Analysis Identifies a Campylobacter Clade Deficient in Selenium Metabolism.</title>
        <authorList>
            <person name="Miller W.G."/>
            <person name="Yee E."/>
            <person name="Lopes B.S."/>
            <person name="Chapman M.H."/>
            <person name="Huynh S."/>
            <person name="Bono J.L."/>
            <person name="Parker C.T."/>
            <person name="Strachan N.J.C."/>
            <person name="Forbes K.J."/>
        </authorList>
    </citation>
    <scope>NUCLEOTIDE SEQUENCE [LARGE SCALE GENOMIC DNA]</scope>
    <source>
        <strain evidence="3 4">NCTC 13003</strain>
    </source>
</reference>
<dbReference type="Gene3D" id="3.60.21.10">
    <property type="match status" value="1"/>
</dbReference>
<dbReference type="Proteomes" id="UP000194309">
    <property type="component" value="Chromosome"/>
</dbReference>
<protein>
    <submittedName>
        <fullName evidence="3">Metallophosphatase</fullName>
    </submittedName>
</protein>
<dbReference type="CDD" id="cd07385">
    <property type="entry name" value="MPP_YkuE_C"/>
    <property type="match status" value="1"/>
</dbReference>
<proteinExistence type="predicted"/>
<keyword evidence="2" id="KW-0378">Hydrolase</keyword>
<dbReference type="KEGG" id="cdev:CIGN_0938"/>
<organism evidence="3 4">
    <name type="scientific">Campylobacter devanensis</name>
    <dbReference type="NCBI Taxonomy" id="3161138"/>
    <lineage>
        <taxon>Bacteria</taxon>
        <taxon>Pseudomonadati</taxon>
        <taxon>Campylobacterota</taxon>
        <taxon>Epsilonproteobacteria</taxon>
        <taxon>Campylobacterales</taxon>
        <taxon>Campylobacteraceae</taxon>
        <taxon>Campylobacter</taxon>
    </lineage>
</organism>
<evidence type="ECO:0000256" key="1">
    <source>
        <dbReference type="ARBA" id="ARBA00022723"/>
    </source>
</evidence>
<gene>
    <name evidence="3" type="ORF">CIGN_0938</name>
</gene>
<keyword evidence="4" id="KW-1185">Reference proteome</keyword>
<keyword evidence="1" id="KW-0479">Metal-binding</keyword>
<evidence type="ECO:0000256" key="2">
    <source>
        <dbReference type="ARBA" id="ARBA00022801"/>
    </source>
</evidence>
<dbReference type="AlphaFoldDB" id="A0A1X9SSP6"/>
<dbReference type="PANTHER" id="PTHR31302:SF31">
    <property type="entry name" value="PHOSPHODIESTERASE YAEI"/>
    <property type="match status" value="1"/>
</dbReference>
<dbReference type="EMBL" id="CP018788">
    <property type="protein sequence ID" value="ARQ99222.1"/>
    <property type="molecule type" value="Genomic_DNA"/>
</dbReference>
<dbReference type="GO" id="GO:0016020">
    <property type="term" value="C:membrane"/>
    <property type="evidence" value="ECO:0007669"/>
    <property type="project" value="GOC"/>
</dbReference>
<dbReference type="InterPro" id="IPR004843">
    <property type="entry name" value="Calcineurin-like_PHP"/>
</dbReference>
<evidence type="ECO:0000313" key="3">
    <source>
        <dbReference type="EMBL" id="ARQ99222.1"/>
    </source>
</evidence>